<comment type="subunit">
    <text evidence="22">Part of the CSA complex (also named DCX(ERCC8) complex), a DCX E3 ubiquitin-protein ligase complex containing ERCC8, RBX1, DDB1 and CUL4A; the CSA complex interacts with RNA polymerase II; upon UV irradiation it interacts with the COP9 signalosome and preferentially with the hyperphosphorylated form of RNA polymerase II. Interacts with ERCC6/CSB (via CIM motif); promoting recruitment to lesion-stalled RNA polymerase II (Pol II). Interacts with KIAA1530/UVSSA. Interacts with a subunit of RNA polymerase II TFIIH.</text>
</comment>
<feature type="transmembrane region" description="Helical" evidence="23">
    <location>
        <begin position="593"/>
        <end position="612"/>
    </location>
</feature>
<keyword evidence="19" id="KW-0234">DNA repair</keyword>
<evidence type="ECO:0000256" key="10">
    <source>
        <dbReference type="ARBA" id="ARBA00022692"/>
    </source>
</evidence>
<gene>
    <name evidence="23" type="primary">ELOVL7</name>
    <name evidence="25" type="ORF">P4O66_022737</name>
</gene>
<evidence type="ECO:0000313" key="26">
    <source>
        <dbReference type="Proteomes" id="UP001239994"/>
    </source>
</evidence>
<evidence type="ECO:0000256" key="7">
    <source>
        <dbReference type="ARBA" id="ARBA00022553"/>
    </source>
</evidence>
<dbReference type="GO" id="GO:0034626">
    <property type="term" value="P:fatty acid elongation, polyunsaturated fatty acid"/>
    <property type="evidence" value="ECO:0007669"/>
    <property type="project" value="UniProtKB-UniRule"/>
</dbReference>
<comment type="function">
    <text evidence="21">Substrate-recognition component of the CSA complex, a DCX (DDB1-CUL4-X-box) E3 ubiquitin-protein ligase complex, involved in transcription-coupled nucleotide excision repair (TC-NER), a process during which RNA polymerase II-blocking lesions are rapidly removed from the transcribed strand of active genes. Following recruitment to lesion-stalled RNA polymerase II (Pol II), the CSA complex mediates ubiquitination of Pol II subunit POLR2A/RPB1 at 'Lys-1268', a critical TC-NER checkpoint, governing RNA Pol II stability and initiating DNA damage excision by TFIIH recruitment. The CSA complex also promotes the ubiquitination and subsequent proteasomal degradation of ERCC6/CSB in a UV-dependent manner; ERCC6 degradation is essential for the recovery of RNA synthesis after transcription-coupled repair. Also plays a role in DNA double-strand breaks (DSSBs) repair by non-homologous end joining (NHEJ).</text>
</comment>
<dbReference type="GO" id="GO:0035338">
    <property type="term" value="P:long-chain fatty-acyl-CoA biosynthetic process"/>
    <property type="evidence" value="ECO:0007669"/>
    <property type="project" value="UniProtKB-UniRule"/>
</dbReference>
<comment type="subcellular location">
    <subcellularLocation>
        <location evidence="3">Chromosome</location>
    </subcellularLocation>
    <subcellularLocation>
        <location evidence="23">Endoplasmic reticulum membrane</location>
        <topology evidence="23">Multi-pass membrane protein</topology>
    </subcellularLocation>
    <subcellularLocation>
        <location evidence="2">Membrane</location>
        <topology evidence="2">Multi-pass membrane protein</topology>
    </subcellularLocation>
    <subcellularLocation>
        <location evidence="1">Nucleus matrix</location>
    </subcellularLocation>
</comment>
<comment type="caution">
    <text evidence="25">The sequence shown here is derived from an EMBL/GenBank/DDBJ whole genome shotgun (WGS) entry which is preliminary data.</text>
</comment>
<dbReference type="GO" id="GO:0009416">
    <property type="term" value="P:response to light stimulus"/>
    <property type="evidence" value="ECO:0007669"/>
    <property type="project" value="UniProtKB-ARBA"/>
</dbReference>
<feature type="transmembrane region" description="Helical" evidence="23">
    <location>
        <begin position="412"/>
        <end position="431"/>
    </location>
</feature>
<keyword evidence="12" id="KW-0227">DNA damage</keyword>
<dbReference type="GO" id="GO:0019367">
    <property type="term" value="P:fatty acid elongation, saturated fatty acid"/>
    <property type="evidence" value="ECO:0007669"/>
    <property type="project" value="UniProtKB-UniRule"/>
</dbReference>
<evidence type="ECO:0000256" key="2">
    <source>
        <dbReference type="ARBA" id="ARBA00004141"/>
    </source>
</evidence>
<dbReference type="EMBL" id="JAROKS010000009">
    <property type="protein sequence ID" value="KAK1801470.1"/>
    <property type="molecule type" value="Genomic_DNA"/>
</dbReference>
<evidence type="ECO:0000256" key="22">
    <source>
        <dbReference type="ARBA" id="ARBA00062934"/>
    </source>
</evidence>
<evidence type="ECO:0000256" key="24">
    <source>
        <dbReference type="PROSITE-ProRule" id="PRU00221"/>
    </source>
</evidence>
<feature type="transmembrane region" description="Helical" evidence="23">
    <location>
        <begin position="527"/>
        <end position="545"/>
    </location>
</feature>
<evidence type="ECO:0000256" key="3">
    <source>
        <dbReference type="ARBA" id="ARBA00004286"/>
    </source>
</evidence>
<evidence type="ECO:0000256" key="14">
    <source>
        <dbReference type="ARBA" id="ARBA00022832"/>
    </source>
</evidence>
<evidence type="ECO:0000256" key="8">
    <source>
        <dbReference type="ARBA" id="ARBA00022574"/>
    </source>
</evidence>
<dbReference type="InterPro" id="IPR033670">
    <property type="entry name" value="ELOVL7"/>
</dbReference>
<evidence type="ECO:0000256" key="11">
    <source>
        <dbReference type="ARBA" id="ARBA00022737"/>
    </source>
</evidence>
<dbReference type="HAMAP" id="MF_03207">
    <property type="entry name" value="VLCF_elongase_7"/>
    <property type="match status" value="1"/>
</dbReference>
<evidence type="ECO:0000256" key="16">
    <source>
        <dbReference type="ARBA" id="ARBA00023098"/>
    </source>
</evidence>
<dbReference type="Gene3D" id="2.130.10.10">
    <property type="entry name" value="YVTN repeat-like/Quinoprotein amine dehydrogenase"/>
    <property type="match status" value="1"/>
</dbReference>
<dbReference type="PROSITE" id="PS01188">
    <property type="entry name" value="ELO"/>
    <property type="match status" value="1"/>
</dbReference>
<keyword evidence="13" id="KW-0833">Ubl conjugation pathway</keyword>
<keyword evidence="5" id="KW-0158">Chromosome</keyword>
<dbReference type="FunFam" id="2.130.10.10:FF:000130">
    <property type="entry name" value="DNA excision repair protein ERCC-8"/>
    <property type="match status" value="1"/>
</dbReference>
<evidence type="ECO:0000256" key="18">
    <source>
        <dbReference type="ARBA" id="ARBA00023160"/>
    </source>
</evidence>
<keyword evidence="14 23" id="KW-0276">Fatty acid metabolism</keyword>
<dbReference type="InterPro" id="IPR030457">
    <property type="entry name" value="ELO_CS"/>
</dbReference>
<feature type="transmembrane region" description="Helical" evidence="23">
    <location>
        <begin position="452"/>
        <end position="471"/>
    </location>
</feature>
<evidence type="ECO:0000256" key="12">
    <source>
        <dbReference type="ARBA" id="ARBA00022763"/>
    </source>
</evidence>
<keyword evidence="7" id="KW-0597">Phosphoprotein</keyword>
<evidence type="ECO:0000256" key="4">
    <source>
        <dbReference type="ARBA" id="ARBA00004906"/>
    </source>
</evidence>
<dbReference type="PRINTS" id="PR00320">
    <property type="entry name" value="GPROTEINBRPT"/>
</dbReference>
<dbReference type="GO" id="GO:0031464">
    <property type="term" value="C:Cul4A-RING E3 ubiquitin ligase complex"/>
    <property type="evidence" value="ECO:0007669"/>
    <property type="project" value="TreeGrafter"/>
</dbReference>
<dbReference type="GO" id="GO:0006283">
    <property type="term" value="P:transcription-coupled nucleotide-excision repair"/>
    <property type="evidence" value="ECO:0007669"/>
    <property type="project" value="InterPro"/>
</dbReference>
<dbReference type="CDD" id="cd00200">
    <property type="entry name" value="WD40"/>
    <property type="match status" value="1"/>
</dbReference>
<comment type="function">
    <text evidence="23">Catalyzes the first and rate-limiting reaction of the four reactions that constitute the long-chain fatty acids elongation cycle. This endoplasmic reticulum-bound enzymatic process allows the addition of 2 carbons to the chain of long- and very long-chain fatty acids (VLCFAs) per cycle. Condensing enzyme with higher activity toward C18 acyl-CoAs, especially C18:3(n-3) acyl-CoAs and C18:3(n-6)-CoAs. Also active toward C20:4-, C18:0-, C18:1-, C18:2- and C16:0-CoAs, and weakly toward C20:0-CoA. Little or no activity toward C22:0-, C24:0-, or C26:0-CoAs. May participate to the production of saturated and polyunsaturated VLCFAs of different chain lengths that are involved in multiple biological processes as precursors of membrane lipids and lipid mediators.</text>
</comment>
<keyword evidence="10 23" id="KW-0812">Transmembrane</keyword>
<dbReference type="Pfam" id="PF01151">
    <property type="entry name" value="ELO"/>
    <property type="match status" value="1"/>
</dbReference>
<dbReference type="GO" id="GO:0016363">
    <property type="term" value="C:nuclear matrix"/>
    <property type="evidence" value="ECO:0007669"/>
    <property type="project" value="UniProtKB-SubCell"/>
</dbReference>
<keyword evidence="16 23" id="KW-0443">Lipid metabolism</keyword>
<dbReference type="GO" id="GO:0005694">
    <property type="term" value="C:chromosome"/>
    <property type="evidence" value="ECO:0007669"/>
    <property type="project" value="UniProtKB-SubCell"/>
</dbReference>
<organism evidence="25 26">
    <name type="scientific">Electrophorus voltai</name>
    <dbReference type="NCBI Taxonomy" id="2609070"/>
    <lineage>
        <taxon>Eukaryota</taxon>
        <taxon>Metazoa</taxon>
        <taxon>Chordata</taxon>
        <taxon>Craniata</taxon>
        <taxon>Vertebrata</taxon>
        <taxon>Euteleostomi</taxon>
        <taxon>Actinopterygii</taxon>
        <taxon>Neopterygii</taxon>
        <taxon>Teleostei</taxon>
        <taxon>Ostariophysi</taxon>
        <taxon>Gymnotiformes</taxon>
        <taxon>Gymnotoidei</taxon>
        <taxon>Gymnotidae</taxon>
        <taxon>Electrophorus</taxon>
    </lineage>
</organism>
<feature type="repeat" description="WD" evidence="24">
    <location>
        <begin position="331"/>
        <end position="362"/>
    </location>
</feature>
<keyword evidence="6 23" id="KW-0444">Lipid biosynthesis</keyword>
<dbReference type="PANTHER" id="PTHR46202:SF1">
    <property type="entry name" value="DNA EXCISION REPAIR PROTEIN ERCC-8"/>
    <property type="match status" value="1"/>
</dbReference>
<evidence type="ECO:0000313" key="25">
    <source>
        <dbReference type="EMBL" id="KAK1801470.1"/>
    </source>
</evidence>
<dbReference type="GO" id="GO:0000209">
    <property type="term" value="P:protein polyubiquitination"/>
    <property type="evidence" value="ECO:0007669"/>
    <property type="project" value="TreeGrafter"/>
</dbReference>
<keyword evidence="17 23" id="KW-0472">Membrane</keyword>
<dbReference type="GO" id="GO:0006636">
    <property type="term" value="P:unsaturated fatty acid biosynthetic process"/>
    <property type="evidence" value="ECO:0007669"/>
    <property type="project" value="UniProtKB-UniRule"/>
</dbReference>
<dbReference type="InterPro" id="IPR042238">
    <property type="entry name" value="Rad28/ERCC8/Ckn1/ATCSA-1"/>
</dbReference>
<dbReference type="EC" id="2.3.1.199" evidence="23"/>
<evidence type="ECO:0000256" key="6">
    <source>
        <dbReference type="ARBA" id="ARBA00022516"/>
    </source>
</evidence>
<comment type="pathway">
    <text evidence="23">Lipid metabolism; fatty acid biosynthesis.</text>
</comment>
<comment type="similarity">
    <text evidence="23">Belongs to the ELO family. ELOVL7 subfamily.</text>
</comment>
<accession>A0AAD8ZQ27</accession>
<keyword evidence="15 23" id="KW-1133">Transmembrane helix</keyword>
<feature type="repeat" description="WD" evidence="24">
    <location>
        <begin position="242"/>
        <end position="283"/>
    </location>
</feature>
<feature type="transmembrane region" description="Helical" evidence="23">
    <location>
        <begin position="502"/>
        <end position="520"/>
    </location>
</feature>
<dbReference type="InterPro" id="IPR015943">
    <property type="entry name" value="WD40/YVTN_repeat-like_dom_sf"/>
</dbReference>
<name>A0AAD8ZQ27_9TELE</name>
<keyword evidence="20" id="KW-0539">Nucleus</keyword>
<dbReference type="InterPro" id="IPR020472">
    <property type="entry name" value="WD40_PAC1"/>
</dbReference>
<feature type="repeat" description="WD" evidence="24">
    <location>
        <begin position="182"/>
        <end position="217"/>
    </location>
</feature>
<dbReference type="InterPro" id="IPR002076">
    <property type="entry name" value="ELO_fam"/>
</dbReference>
<dbReference type="Pfam" id="PF00400">
    <property type="entry name" value="WD40"/>
    <property type="match status" value="4"/>
</dbReference>
<keyword evidence="11" id="KW-0677">Repeat</keyword>
<dbReference type="GO" id="GO:0005789">
    <property type="term" value="C:endoplasmic reticulum membrane"/>
    <property type="evidence" value="ECO:0007669"/>
    <property type="project" value="UniProtKB-SubCell"/>
</dbReference>
<protein>
    <recommendedName>
        <fullName evidence="23">Elongation of very long chain fatty acids protein 7</fullName>
        <ecNumber evidence="23">2.3.1.199</ecNumber>
    </recommendedName>
    <alternativeName>
        <fullName evidence="23">3-keto acyl-CoA synthase ELOVL7</fullName>
    </alternativeName>
    <alternativeName>
        <fullName evidence="23">ELOVL fatty acid elongase 7</fullName>
        <shortName evidence="23">ELOVL FA elongase 7</shortName>
    </alternativeName>
    <alternativeName>
        <fullName evidence="23">Very long chain 3-ketoacyl-CoA synthase 7</fullName>
    </alternativeName>
    <alternativeName>
        <fullName evidence="23">Very long chain 3-oxoacyl-CoA synthase 7</fullName>
    </alternativeName>
</protein>
<dbReference type="GO" id="GO:0042761">
    <property type="term" value="P:very long-chain fatty acid biosynthetic process"/>
    <property type="evidence" value="ECO:0007669"/>
    <property type="project" value="UniProtKB-UniRule"/>
</dbReference>
<evidence type="ECO:0000256" key="5">
    <source>
        <dbReference type="ARBA" id="ARBA00022454"/>
    </source>
</evidence>
<evidence type="ECO:0000256" key="1">
    <source>
        <dbReference type="ARBA" id="ARBA00004109"/>
    </source>
</evidence>
<feature type="transmembrane region" description="Helical" evidence="23">
    <location>
        <begin position="551"/>
        <end position="572"/>
    </location>
</feature>
<evidence type="ECO:0000256" key="15">
    <source>
        <dbReference type="ARBA" id="ARBA00022989"/>
    </source>
</evidence>
<dbReference type="InterPro" id="IPR036322">
    <property type="entry name" value="WD40_repeat_dom_sf"/>
</dbReference>
<dbReference type="GO" id="GO:0034625">
    <property type="term" value="P:fatty acid elongation, monounsaturated fatty acid"/>
    <property type="evidence" value="ECO:0007669"/>
    <property type="project" value="UniProtKB-UniRule"/>
</dbReference>
<dbReference type="InterPro" id="IPR001680">
    <property type="entry name" value="WD40_rpt"/>
</dbReference>
<evidence type="ECO:0000256" key="17">
    <source>
        <dbReference type="ARBA" id="ARBA00023136"/>
    </source>
</evidence>
<keyword evidence="26" id="KW-1185">Reference proteome</keyword>
<dbReference type="PROSITE" id="PS00678">
    <property type="entry name" value="WD_REPEATS_1"/>
    <property type="match status" value="1"/>
</dbReference>
<dbReference type="PROSITE" id="PS50294">
    <property type="entry name" value="WD_REPEATS_REGION"/>
    <property type="match status" value="3"/>
</dbReference>
<dbReference type="InterPro" id="IPR019775">
    <property type="entry name" value="WD40_repeat_CS"/>
</dbReference>
<keyword evidence="23" id="KW-0256">Endoplasmic reticulum</keyword>
<dbReference type="PROSITE" id="PS50082">
    <property type="entry name" value="WD_REPEATS_2"/>
    <property type="match status" value="4"/>
</dbReference>
<dbReference type="GO" id="GO:0043161">
    <property type="term" value="P:proteasome-mediated ubiquitin-dependent protein catabolic process"/>
    <property type="evidence" value="ECO:0007669"/>
    <property type="project" value="TreeGrafter"/>
</dbReference>
<feature type="transmembrane region" description="Helical" evidence="23">
    <location>
        <begin position="618"/>
        <end position="641"/>
    </location>
</feature>
<evidence type="ECO:0000256" key="19">
    <source>
        <dbReference type="ARBA" id="ARBA00023204"/>
    </source>
</evidence>
<evidence type="ECO:0000256" key="13">
    <source>
        <dbReference type="ARBA" id="ARBA00022786"/>
    </source>
</evidence>
<keyword evidence="8 24" id="KW-0853">WD repeat</keyword>
<dbReference type="AlphaFoldDB" id="A0AAD8ZQ27"/>
<evidence type="ECO:0000256" key="23">
    <source>
        <dbReference type="HAMAP-Rule" id="MF_03207"/>
    </source>
</evidence>
<evidence type="ECO:0000256" key="21">
    <source>
        <dbReference type="ARBA" id="ARBA00054544"/>
    </source>
</evidence>
<proteinExistence type="inferred from homology"/>
<comment type="caution">
    <text evidence="23">Lacks conserved residue(s) required for the propagation of feature annotation.</text>
</comment>
<dbReference type="GO" id="GO:0009922">
    <property type="term" value="F:fatty acid elongase activity"/>
    <property type="evidence" value="ECO:0007669"/>
    <property type="project" value="UniProtKB-UniRule"/>
</dbReference>
<dbReference type="SMART" id="SM00320">
    <property type="entry name" value="WD40"/>
    <property type="match status" value="5"/>
</dbReference>
<keyword evidence="9 23" id="KW-0808">Transferase</keyword>
<dbReference type="PANTHER" id="PTHR46202">
    <property type="entry name" value="DNA EXCISION REPAIR PROTEIN ERCC-8"/>
    <property type="match status" value="1"/>
</dbReference>
<evidence type="ECO:0000256" key="20">
    <source>
        <dbReference type="ARBA" id="ARBA00023242"/>
    </source>
</evidence>
<comment type="pathway">
    <text evidence="4">Protein modification; protein ubiquitination.</text>
</comment>
<dbReference type="Proteomes" id="UP001239994">
    <property type="component" value="Unassembled WGS sequence"/>
</dbReference>
<evidence type="ECO:0000256" key="9">
    <source>
        <dbReference type="ARBA" id="ARBA00022679"/>
    </source>
</evidence>
<feature type="repeat" description="WD" evidence="24">
    <location>
        <begin position="95"/>
        <end position="137"/>
    </location>
</feature>
<keyword evidence="18 23" id="KW-0275">Fatty acid biosynthesis</keyword>
<dbReference type="GO" id="GO:0000109">
    <property type="term" value="C:nucleotide-excision repair complex"/>
    <property type="evidence" value="ECO:0007669"/>
    <property type="project" value="TreeGrafter"/>
</dbReference>
<sequence>MLSFLTARQTGVHDPDRLRRAESTRRALSLELNHDRDVERIHGNGVNSIDIEVIERRYMLSGGSDGVIVIYDLENTSKKSHYTCKAVCTVGRSSHYVHKFSVETVQWYPYDTGMFLSSSFDKTMKVWDTETLKPAEVFQFEGNVYCHHMSPIARKHSLIAVGTTDPKVQLCDLKSGSRIHVLQGHRGEVLSVRWSTRYEHILATAGTDSRVRVWDVRRASGSLFSLDQHNGDESRTSSETVNTAHDGRVNGLCFSHDGLYLISTGTDNRMRLWNSATGQNTLVNYGKVTNESRKGVKFTVSRGCGPELVFVPCGSSVAVYSLHTGELVTMLRGHYNNVDCCEFHPDYQELYSGGKDCNILAWVPVLRQPDIEDEGVGCTRSEAEMAFIELTSTAVRLYDEWLKDGDPRTQDWLLMSSPLPQTIIISAYIYFVTSLGPKLMENRKPFDLKKVLLVYNFSVVALSVYMCYEFVMSGWGTGYSFSCDLVDYSHSPQGMRMAHTCWLYYFSKFIEMLDTVFFVLRKKNNQVTFLHVFHHSIMPFTWWFGVKFAPGGLGTFHALLNCIVHVIMYTYYGLSALGPACEKYLWWKKHLTTIQLIQFVMITTHGAQYFILDCPFQYPVFMYIIQLYAWSFLLLFLNFWYHAYTKGKRLPKVLQNATKVENSNNGIFHSKRD</sequence>
<comment type="catalytic activity">
    <reaction evidence="23">
        <text>a very-long-chain acyl-CoA + malonyl-CoA + H(+) = a very-long-chain 3-oxoacyl-CoA + CO2 + CoA</text>
        <dbReference type="Rhea" id="RHEA:32727"/>
        <dbReference type="ChEBI" id="CHEBI:15378"/>
        <dbReference type="ChEBI" id="CHEBI:16526"/>
        <dbReference type="ChEBI" id="CHEBI:57287"/>
        <dbReference type="ChEBI" id="CHEBI:57384"/>
        <dbReference type="ChEBI" id="CHEBI:90725"/>
        <dbReference type="ChEBI" id="CHEBI:90736"/>
        <dbReference type="EC" id="2.3.1.199"/>
    </reaction>
</comment>
<reference evidence="25" key="1">
    <citation type="submission" date="2023-03" db="EMBL/GenBank/DDBJ databases">
        <title>Electrophorus voltai genome.</title>
        <authorList>
            <person name="Bian C."/>
        </authorList>
    </citation>
    <scope>NUCLEOTIDE SEQUENCE</scope>
    <source>
        <strain evidence="25">CB-2022</strain>
        <tissue evidence="25">Muscle</tissue>
    </source>
</reference>
<dbReference type="SUPFAM" id="SSF50978">
    <property type="entry name" value="WD40 repeat-like"/>
    <property type="match status" value="1"/>
</dbReference>